<sequence>MAKNSKSFRKIGVALAVSALTGSVIGTTWAATNVAGTGNGVALGEGAAATSNDANTSIAIGKDSTSKYDGSIAIGDGSEAVGNDSIVIGKGASTISGPGIAIGSGAHAQNDGNLAIGVGAKSVGKKSIVIGENTSAGSGRSIVLGYNTHTSGYTTNAIAMGENIKLDGNYSDLISIGSESNAQGIGSIAIGGDSTIAAPVTGAVALGYGAATTAEGGVALGRSSVANRSAGSYGYIPQSGDKIGYTGRIGGILPDREAVFTAQKPANVDDSVYKSTDGAVSVGRESYVGQNGNVVPVSTRQITNVAAGGQDTDAVNVRQLKDLSAAVGTQLATKLDANAFQYVSINSSEAGNKDNKGATGGNSVAIGPNATATAVSNVAIGEDSVAGGKGFATALGSGAKAENTGAVAIGSSANATGSTGIAMGYEAKATGTNAVALGMRSQATSYGIAIGQAKALSQSAIVLGDAANIDNASAYAIGIGDGVSVTNTKQAVVAGVNAKADNSQQVVLLGSQANATNSGNSVVIGTSASSNSVETVAIGKGTIITDKAASSLAIGNSAYIGEMTPVDPGTKPSDTSNPGYRNIGTSEEVMTNPLDKSKYYFSTAVGTDAKAFGYQNTAFGAGAEAHNTNSLALGFIAVAKGDFSAAIGRNTKTDGTYATAVGFDADAIGESTLALGSRARANKVAGVALGTDSITNVDKGSFGYDPSGKQADLSAFLGDQKSVYDTLQTDIATAQGEVDTARQAVIDLQNSKNGKTAEEIAEIDKNLASAETTLDEKKAALTAKVTEANKMVSTWQATAAGVSVGDSETGLTRQINNVAAGTLDTDAVNVAQLKAAKVEVVAGDNVTVDTDTSAGYTKYTVKSVDTDTKVENGAATYNADGTGSITLNTNQNGTTGTVTISGLQDKFITGASMSGNTLTINRNDGQAFTVNNIATKDDVTSAQTHYVSINSTESGNRDNKGATTTGAIAIGPKAGATNWYDIAIGNNAKASGSWSVALGADTNASGSVATALGYGAQSTNAQTIAMGYTATASGPQATAIGREAKATGLVAIALGTQSKANADDSISIGRGTSVVSQGVNSIAIGQKAYIGQQTTAGGTPEQGVPDHSLSIVDNDTSSGKADQEYMNSIAIGNTTKAFGYQNTSLGAGAETYDTNTTAVGVAAKAKGHYATAMGKQAYANGEEATALGHWARAYGNNAIAIGSNSITSTLDGTGEVNNGIAIGQQARVASNNSIALGQNSLALVPTDLKTEAYLSKEVFNAENGVVSVGNVEYKVGDATVTENRRRITNVAGGADDYDAVNVAQLKQLRATGTNYAGDDTTRVHRDLGDELTIKGGADVSTAEAKAKLTDGNIGVVANKDTNGLEVKLAKDINLTDKGSVVFGDGDTAPKLDATGLILPNTDATKTVKVSTDGISAGSQKITNVAAGTEDTDAVNVSQLNAVKTSTDDKLGEFTVGTDAAGNANGIDVDKDNTRFDILGANGNITTTIEGRQVKVGLSNTLNLTADGSIAFGNDATAPKLDAKGLTVSDTVKFTNAGISAGSQQIKNVKAGTEDTDAVNVSQLNEVKTSTDGKLAKFTVGTDAAGNAKGIDVDKDDTRFDILGANGNITTTIEGRQVKVGLTNTLNLTDAGSISFGDATNAPKVDKTGFTISESLKFTNAGISAGNQTVDNVKSAISDKMGETFTDKLNAANTANPNSAVNVSDLKNTADALTTQISNANTAANSKLESFVVGADKAGQTDGITVDKGTEGKTNRFDIVGANDNITTAVNGNAIEVGLAKDVTLTDGSVTTTKDGITTKVDGSGITISPSTGDATKAVSLTNEGLNNGGNKITNVAKGTDDSDAVNVSQLKELESKLGAAGDLTTVDKDGNPVVKGNDGNYYNPTDLNEDGTPKDDAKPVDTALGSGADTSGLGLDNKDNDKPITKDEAKDIIGGKPGADGQPGKDGLLDKTGPSLNNLVTVKDLQALAQAGLDFGGDTGEDAHRALSQKLTINGGISDESKLTDNNIGVVANGSDTLTVKLAKDIDLGKDGSVTTGNTIINNDGLTVKGEDGKPGTTVGSDGMVVNGDDGKPATTVGKDGISTNGKDGISVNGEDGSSTTIKPDGVTSKDPNGNSTVLGPNGVEVKDKDGNTVVTINDKGISNSNGGPTNLNDGLNVPGGLVVKPAEKVNGEYVPGTGTISAEGNRIQNVAPGIAPTDAVNVGQLGGVKRDLNNRMNTIGAHAAAMAALHPMEYLEEEKLSIAAGVGTFQSKQAVAVGAFYRPNDDTMFSVGGSFGGNENMFNVGVSLRVGQDSDYAKGAQNYKQAPLSTLTVLDDKVNTLEKENAALKDQLETQREQIKMLMERLGM</sequence>
<keyword evidence="18" id="KW-1185">Reference proteome</keyword>
<dbReference type="Proteomes" id="UP000255367">
    <property type="component" value="Unassembled WGS sequence"/>
</dbReference>
<comment type="similarity">
    <text evidence="3">Belongs to the autotransporter-2 (AT-2) (TC 1.B.40) family.</text>
</comment>
<dbReference type="InterPro" id="IPR008635">
    <property type="entry name" value="Coiled_stalk_dom"/>
</dbReference>
<evidence type="ECO:0000313" key="17">
    <source>
        <dbReference type="EMBL" id="SUP40246.1"/>
    </source>
</evidence>
<dbReference type="InterPro" id="IPR045584">
    <property type="entry name" value="Pilin-like"/>
</dbReference>
<dbReference type="InterPro" id="IPR005594">
    <property type="entry name" value="YadA_C"/>
</dbReference>
<feature type="domain" description="Trimeric autotransporter adhesin YadA-like head" evidence="15">
    <location>
        <begin position="1020"/>
        <end position="1044"/>
    </location>
</feature>
<feature type="domain" description="Trimeric autotransporter adhesin YadA-like head" evidence="15">
    <location>
        <begin position="1046"/>
        <end position="1071"/>
    </location>
</feature>
<keyword evidence="6" id="KW-0812">Transmembrane</keyword>
<feature type="domain" description="Trimeric autotransporter adhesin YadA-like head" evidence="15">
    <location>
        <begin position="667"/>
        <end position="693"/>
    </location>
</feature>
<feature type="domain" description="Trimeric autotransporter adhesin YadA-like head" evidence="15">
    <location>
        <begin position="1218"/>
        <end position="1240"/>
    </location>
</feature>
<evidence type="ECO:0000256" key="1">
    <source>
        <dbReference type="ARBA" id="ARBA00004241"/>
    </source>
</evidence>
<evidence type="ECO:0000259" key="16">
    <source>
        <dbReference type="Pfam" id="PF05662"/>
    </source>
</evidence>
<dbReference type="SUPFAM" id="SSF54523">
    <property type="entry name" value="Pili subunits"/>
    <property type="match status" value="1"/>
</dbReference>
<evidence type="ECO:0000259" key="14">
    <source>
        <dbReference type="Pfam" id="PF03895"/>
    </source>
</evidence>
<feature type="region of interest" description="Disordered" evidence="12">
    <location>
        <begin position="1862"/>
        <end position="1948"/>
    </location>
</feature>
<dbReference type="Gene3D" id="6.10.250.2040">
    <property type="match status" value="1"/>
</dbReference>
<gene>
    <name evidence="17" type="ORF">NCTC12020_00250</name>
</gene>
<keyword evidence="9" id="KW-0472">Membrane</keyword>
<dbReference type="Gene3D" id="2.20.70.140">
    <property type="match status" value="1"/>
</dbReference>
<keyword evidence="7 13" id="KW-0732">Signal</keyword>
<feature type="domain" description="Trimeric autotransporter adhesin YadA-like head" evidence="15">
    <location>
        <begin position="69"/>
        <end position="92"/>
    </location>
</feature>
<dbReference type="CDD" id="cd12820">
    <property type="entry name" value="LbR_YadA-like"/>
    <property type="match status" value="5"/>
</dbReference>
<evidence type="ECO:0000256" key="4">
    <source>
        <dbReference type="ARBA" id="ARBA00022448"/>
    </source>
</evidence>
<comment type="subcellular location">
    <subcellularLocation>
        <location evidence="2">Cell outer membrane</location>
    </subcellularLocation>
    <subcellularLocation>
        <location evidence="1">Cell surface</location>
    </subcellularLocation>
</comment>
<feature type="domain" description="Trimeric autotransporter adhesin YadA-like stalk" evidence="16">
    <location>
        <begin position="301"/>
        <end position="336"/>
    </location>
</feature>
<dbReference type="Pfam" id="PF03895">
    <property type="entry name" value="YadA_anchor"/>
    <property type="match status" value="1"/>
</dbReference>
<accession>A0A380NGP4</accession>
<dbReference type="GO" id="GO:0009986">
    <property type="term" value="C:cell surface"/>
    <property type="evidence" value="ECO:0007669"/>
    <property type="project" value="UniProtKB-SubCell"/>
</dbReference>
<feature type="domain" description="Trimeric autotransporter adhesin YadA-like head" evidence="15">
    <location>
        <begin position="415"/>
        <end position="441"/>
    </location>
</feature>
<dbReference type="Gene3D" id="2.60.40.4050">
    <property type="match status" value="1"/>
</dbReference>
<feature type="domain" description="Trimeric autotransporter adhesin YadA-like head" evidence="15">
    <location>
        <begin position="174"/>
        <end position="194"/>
    </location>
</feature>
<dbReference type="RefSeq" id="WP_115309515.1">
    <property type="nucleotide sequence ID" value="NZ_UHIO01000001.1"/>
</dbReference>
<feature type="domain" description="Trimeric autotransporter adhesin YadA-like stalk" evidence="16">
    <location>
        <begin position="1420"/>
        <end position="1459"/>
    </location>
</feature>
<feature type="domain" description="Trimeric autotransporter adhesin YadA-like head" evidence="15">
    <location>
        <begin position="639"/>
        <end position="665"/>
    </location>
</feature>
<feature type="domain" description="Trimeric autotransporter adhesin YadA-like head" evidence="15">
    <location>
        <begin position="201"/>
        <end position="224"/>
    </location>
</feature>
<evidence type="ECO:0000256" key="9">
    <source>
        <dbReference type="ARBA" id="ARBA00023136"/>
    </source>
</evidence>
<feature type="domain" description="Trimeric autotransporter adhesin YadA-like stalk" evidence="16">
    <location>
        <begin position="1286"/>
        <end position="1320"/>
    </location>
</feature>
<feature type="chain" id="PRO_5016929869" evidence="13">
    <location>
        <begin position="31"/>
        <end position="2349"/>
    </location>
</feature>
<protein>
    <submittedName>
        <fullName evidence="17">Hep_Hag</fullName>
    </submittedName>
</protein>
<dbReference type="SUPFAM" id="SSF101967">
    <property type="entry name" value="Adhesin YadA, collagen-binding domain"/>
    <property type="match status" value="8"/>
</dbReference>
<feature type="compositionally biased region" description="Basic and acidic residues" evidence="12">
    <location>
        <begin position="1916"/>
        <end position="1933"/>
    </location>
</feature>
<keyword evidence="4" id="KW-0813">Transport</keyword>
<dbReference type="InterPro" id="IPR011049">
    <property type="entry name" value="Serralysin-like_metalloprot_C"/>
</dbReference>
<feature type="domain" description="Trimeric autotransporter adhesin YadA-like stalk" evidence="16">
    <location>
        <begin position="814"/>
        <end position="847"/>
    </location>
</feature>
<feature type="domain" description="Trimeric autotransporter adhesin YadA-like stalk" evidence="16">
    <location>
        <begin position="2187"/>
        <end position="2219"/>
    </location>
</feature>
<dbReference type="InterPro" id="IPR008640">
    <property type="entry name" value="Adhesin_Head_dom"/>
</dbReference>
<feature type="domain" description="Trimeric autotransporter adhesin YadA-like head" evidence="15">
    <location>
        <begin position="358"/>
        <end position="381"/>
    </location>
</feature>
<feature type="domain" description="Trimeric autotransporter adhesin YadA-like C-terminal membrane anchor" evidence="14">
    <location>
        <begin position="2238"/>
        <end position="2289"/>
    </location>
</feature>
<evidence type="ECO:0000256" key="12">
    <source>
        <dbReference type="SAM" id="MobiDB-lite"/>
    </source>
</evidence>
<evidence type="ECO:0000256" key="5">
    <source>
        <dbReference type="ARBA" id="ARBA00022452"/>
    </source>
</evidence>
<evidence type="ECO:0000313" key="18">
    <source>
        <dbReference type="Proteomes" id="UP000255367"/>
    </source>
</evidence>
<evidence type="ECO:0000256" key="2">
    <source>
        <dbReference type="ARBA" id="ARBA00004442"/>
    </source>
</evidence>
<feature type="domain" description="Trimeric autotransporter adhesin YadA-like head" evidence="15">
    <location>
        <begin position="1154"/>
        <end position="1177"/>
    </location>
</feature>
<feature type="domain" description="Trimeric autotransporter adhesin YadA-like stalk" evidence="16">
    <location>
        <begin position="1544"/>
        <end position="1582"/>
    </location>
</feature>
<feature type="domain" description="Trimeric autotransporter adhesin YadA-like stalk" evidence="16">
    <location>
        <begin position="1831"/>
        <end position="1870"/>
    </location>
</feature>
<evidence type="ECO:0000256" key="6">
    <source>
        <dbReference type="ARBA" id="ARBA00022692"/>
    </source>
</evidence>
<feature type="domain" description="Trimeric autotransporter adhesin YadA-like head" evidence="15">
    <location>
        <begin position="392"/>
        <end position="413"/>
    </location>
</feature>
<feature type="signal peptide" evidence="13">
    <location>
        <begin position="1"/>
        <end position="30"/>
    </location>
</feature>
<dbReference type="Gene3D" id="2.150.10.10">
    <property type="entry name" value="Serralysin-like metalloprotease, C-terminal"/>
    <property type="match status" value="10"/>
</dbReference>
<dbReference type="Pfam" id="PF05658">
    <property type="entry name" value="YadA_head"/>
    <property type="match status" value="15"/>
</dbReference>
<feature type="coiled-coil region" evidence="11">
    <location>
        <begin position="724"/>
        <end position="780"/>
    </location>
</feature>
<feature type="region of interest" description="Disordered" evidence="12">
    <location>
        <begin position="565"/>
        <end position="586"/>
    </location>
</feature>
<keyword evidence="5" id="KW-1134">Transmembrane beta strand</keyword>
<keyword evidence="11" id="KW-0175">Coiled coil</keyword>
<evidence type="ECO:0000256" key="7">
    <source>
        <dbReference type="ARBA" id="ARBA00022729"/>
    </source>
</evidence>
<feature type="coiled-coil region" evidence="11">
    <location>
        <begin position="2312"/>
        <end position="2346"/>
    </location>
</feature>
<dbReference type="Gene3D" id="3.30.1300.30">
    <property type="entry name" value="GSPII I/J protein-like"/>
    <property type="match status" value="1"/>
</dbReference>
<dbReference type="OrthoDB" id="2216692at2"/>
<dbReference type="Pfam" id="PF05662">
    <property type="entry name" value="YadA_stalk"/>
    <property type="match status" value="7"/>
</dbReference>
<feature type="domain" description="Trimeric autotransporter adhesin YadA-like head" evidence="15">
    <location>
        <begin position="1179"/>
        <end position="1205"/>
    </location>
</feature>
<feature type="region of interest" description="Disordered" evidence="12">
    <location>
        <begin position="2051"/>
        <end position="2116"/>
    </location>
</feature>
<feature type="compositionally biased region" description="Polar residues" evidence="12">
    <location>
        <begin position="572"/>
        <end position="586"/>
    </location>
</feature>
<evidence type="ECO:0000256" key="3">
    <source>
        <dbReference type="ARBA" id="ARBA00005848"/>
    </source>
</evidence>
<feature type="domain" description="Trimeric autotransporter adhesin YadA-like head" evidence="15">
    <location>
        <begin position="982"/>
        <end position="1001"/>
    </location>
</feature>
<evidence type="ECO:0000256" key="10">
    <source>
        <dbReference type="ARBA" id="ARBA00023237"/>
    </source>
</evidence>
<organism evidence="17 18">
    <name type="scientific">Veillonella criceti</name>
    <dbReference type="NCBI Taxonomy" id="103891"/>
    <lineage>
        <taxon>Bacteria</taxon>
        <taxon>Bacillati</taxon>
        <taxon>Bacillota</taxon>
        <taxon>Negativicutes</taxon>
        <taxon>Veillonellales</taxon>
        <taxon>Veillonellaceae</taxon>
        <taxon>Veillonella</taxon>
    </lineage>
</organism>
<reference evidence="17 18" key="1">
    <citation type="submission" date="2018-06" db="EMBL/GenBank/DDBJ databases">
        <authorList>
            <consortium name="Pathogen Informatics"/>
            <person name="Doyle S."/>
        </authorList>
    </citation>
    <scope>NUCLEOTIDE SEQUENCE [LARGE SCALE GENOMIC DNA]</scope>
    <source>
        <strain evidence="17 18">NCTC12020</strain>
    </source>
</reference>
<evidence type="ECO:0000256" key="11">
    <source>
        <dbReference type="SAM" id="Coils"/>
    </source>
</evidence>
<evidence type="ECO:0000256" key="13">
    <source>
        <dbReference type="SAM" id="SignalP"/>
    </source>
</evidence>
<dbReference type="GO" id="GO:0009279">
    <property type="term" value="C:cell outer membrane"/>
    <property type="evidence" value="ECO:0007669"/>
    <property type="project" value="UniProtKB-SubCell"/>
</dbReference>
<evidence type="ECO:0000256" key="8">
    <source>
        <dbReference type="ARBA" id="ARBA00022927"/>
    </source>
</evidence>
<keyword evidence="8" id="KW-0653">Protein transport</keyword>
<evidence type="ECO:0000259" key="15">
    <source>
        <dbReference type="Pfam" id="PF05658"/>
    </source>
</evidence>
<proteinExistence type="inferred from homology"/>
<name>A0A380NGP4_9FIRM</name>
<dbReference type="GO" id="GO:0015031">
    <property type="term" value="P:protein transport"/>
    <property type="evidence" value="ECO:0007669"/>
    <property type="project" value="UniProtKB-KW"/>
</dbReference>
<keyword evidence="10" id="KW-0998">Cell outer membrane</keyword>
<dbReference type="EMBL" id="UHIO01000001">
    <property type="protein sequence ID" value="SUP40246.1"/>
    <property type="molecule type" value="Genomic_DNA"/>
</dbReference>
<feature type="domain" description="Trimeric autotransporter adhesin YadA-like head" evidence="15">
    <location>
        <begin position="602"/>
        <end position="623"/>
    </location>
</feature>